<keyword evidence="12" id="KW-1185">Reference proteome</keyword>
<dbReference type="Pfam" id="PF01180">
    <property type="entry name" value="DHO_dh"/>
    <property type="match status" value="1"/>
</dbReference>
<keyword evidence="4 9" id="KW-0963">Cytoplasm</keyword>
<evidence type="ECO:0000313" key="11">
    <source>
        <dbReference type="EMBL" id="SHH17619.1"/>
    </source>
</evidence>
<dbReference type="PANTHER" id="PTHR48109:SF1">
    <property type="entry name" value="DIHYDROOROTATE DEHYDROGENASE (FUMARATE)"/>
    <property type="match status" value="1"/>
</dbReference>
<feature type="binding site" evidence="9">
    <location>
        <begin position="192"/>
        <end position="193"/>
    </location>
    <ligand>
        <name>substrate</name>
    </ligand>
</feature>
<keyword evidence="7 9" id="KW-0665">Pyrimidine biosynthesis</keyword>
<reference evidence="11 12" key="1">
    <citation type="submission" date="2016-11" db="EMBL/GenBank/DDBJ databases">
        <authorList>
            <person name="Jaros S."/>
            <person name="Januszkiewicz K."/>
            <person name="Wedrychowicz H."/>
        </authorList>
    </citation>
    <scope>NUCLEOTIDE SEQUENCE [LARGE SCALE GENOMIC DNA]</scope>
    <source>
        <strain evidence="11 12">DSM 21120</strain>
    </source>
</reference>
<dbReference type="FunFam" id="3.20.20.70:FF:000027">
    <property type="entry name" value="Dihydropyrimidine dehydrogenase [NADP(+)]"/>
    <property type="match status" value="1"/>
</dbReference>
<feature type="binding site" evidence="9">
    <location>
        <position position="127"/>
    </location>
    <ligand>
        <name>substrate</name>
    </ligand>
</feature>
<feature type="binding site" evidence="9">
    <location>
        <begin position="70"/>
        <end position="74"/>
    </location>
    <ligand>
        <name>substrate</name>
    </ligand>
</feature>
<evidence type="ECO:0000313" key="12">
    <source>
        <dbReference type="Proteomes" id="UP000184032"/>
    </source>
</evidence>
<comment type="cofactor">
    <cofactor evidence="9">
        <name>FMN</name>
        <dbReference type="ChEBI" id="CHEBI:58210"/>
    </cofactor>
    <text evidence="9">Binds 1 FMN per subunit.</text>
</comment>
<keyword evidence="6 9" id="KW-0288">FMN</keyword>
<dbReference type="PROSITE" id="PS00912">
    <property type="entry name" value="DHODEHASE_2"/>
    <property type="match status" value="1"/>
</dbReference>
<feature type="binding site" evidence="9">
    <location>
        <position position="191"/>
    </location>
    <ligand>
        <name>FMN</name>
        <dbReference type="ChEBI" id="CHEBI:58210"/>
    </ligand>
</feature>
<dbReference type="Gene3D" id="3.20.20.70">
    <property type="entry name" value="Aldolase class I"/>
    <property type="match status" value="1"/>
</dbReference>
<dbReference type="InterPro" id="IPR024920">
    <property type="entry name" value="Dihydroorotate_DH_1"/>
</dbReference>
<dbReference type="SUPFAM" id="SSF51395">
    <property type="entry name" value="FMN-linked oxidoreductases"/>
    <property type="match status" value="1"/>
</dbReference>
<feature type="active site" description="Nucleophile" evidence="9">
    <location>
        <position position="130"/>
    </location>
</feature>
<keyword evidence="5 9" id="KW-0285">Flavoprotein</keyword>
<keyword evidence="8 9" id="KW-0560">Oxidoreductase</keyword>
<feature type="binding site" evidence="9">
    <location>
        <begin position="243"/>
        <end position="244"/>
    </location>
    <ligand>
        <name>FMN</name>
        <dbReference type="ChEBI" id="CHEBI:58210"/>
    </ligand>
</feature>
<feature type="binding site" evidence="9">
    <location>
        <position position="100"/>
    </location>
    <ligand>
        <name>FMN</name>
        <dbReference type="ChEBI" id="CHEBI:58210"/>
    </ligand>
</feature>
<dbReference type="InterPro" id="IPR001295">
    <property type="entry name" value="Dihydroorotate_DH_CS"/>
</dbReference>
<comment type="pathway">
    <text evidence="2 9">Pyrimidine metabolism; UMP biosynthesis via de novo pathway.</text>
</comment>
<dbReference type="InterPro" id="IPR012135">
    <property type="entry name" value="Dihydroorotate_DH_1_2"/>
</dbReference>
<comment type="similarity">
    <text evidence="3 9">Belongs to the dihydroorotate dehydrogenase family. Type 1 subfamily.</text>
</comment>
<dbReference type="GO" id="GO:0004152">
    <property type="term" value="F:dihydroorotate dehydrogenase activity"/>
    <property type="evidence" value="ECO:0007669"/>
    <property type="project" value="UniProtKB-UniRule"/>
</dbReference>
<protein>
    <recommendedName>
        <fullName evidence="9">Dihydroorotate dehydrogenase</fullName>
        <shortName evidence="9">DHOD</shortName>
        <shortName evidence="9">DHODase</shortName>
        <shortName evidence="9">DHOdehase</shortName>
        <ecNumber evidence="9">1.3.-.-</ecNumber>
    </recommendedName>
</protein>
<proteinExistence type="inferred from homology"/>
<dbReference type="InterPro" id="IPR013785">
    <property type="entry name" value="Aldolase_TIM"/>
</dbReference>
<comment type="subcellular location">
    <subcellularLocation>
        <location evidence="1 9">Cytoplasm</location>
    </subcellularLocation>
</comment>
<dbReference type="HAMAP" id="MF_00224">
    <property type="entry name" value="DHO_dh_type1"/>
    <property type="match status" value="1"/>
</dbReference>
<dbReference type="EMBL" id="FQXI01000003">
    <property type="protein sequence ID" value="SHH17619.1"/>
    <property type="molecule type" value="Genomic_DNA"/>
</dbReference>
<feature type="domain" description="Dihydroorotate dehydrogenase catalytic" evidence="10">
    <location>
        <begin position="5"/>
        <end position="284"/>
    </location>
</feature>
<dbReference type="AlphaFoldDB" id="A0A1M5QV92"/>
<dbReference type="PANTHER" id="PTHR48109">
    <property type="entry name" value="DIHYDROOROTATE DEHYDROGENASE (QUINONE), MITOCHONDRIAL-RELATED"/>
    <property type="match status" value="1"/>
</dbReference>
<organism evidence="11 12">
    <name type="scientific">Anaerosphaera aminiphila DSM 21120</name>
    <dbReference type="NCBI Taxonomy" id="1120995"/>
    <lineage>
        <taxon>Bacteria</taxon>
        <taxon>Bacillati</taxon>
        <taxon>Bacillota</taxon>
        <taxon>Tissierellia</taxon>
        <taxon>Tissierellales</taxon>
        <taxon>Peptoniphilaceae</taxon>
        <taxon>Anaerosphaera</taxon>
    </lineage>
</organism>
<accession>A0A1M5QV92</accession>
<evidence type="ECO:0000256" key="7">
    <source>
        <dbReference type="ARBA" id="ARBA00022975"/>
    </source>
</evidence>
<feature type="binding site" evidence="9">
    <location>
        <begin position="265"/>
        <end position="266"/>
    </location>
    <ligand>
        <name>FMN</name>
        <dbReference type="ChEBI" id="CHEBI:58210"/>
    </ligand>
</feature>
<comment type="catalytic activity">
    <reaction evidence="9">
        <text>(S)-dihydroorotate + A = orotate + AH2</text>
        <dbReference type="Rhea" id="RHEA:18073"/>
        <dbReference type="ChEBI" id="CHEBI:13193"/>
        <dbReference type="ChEBI" id="CHEBI:17499"/>
        <dbReference type="ChEBI" id="CHEBI:30839"/>
        <dbReference type="ChEBI" id="CHEBI:30864"/>
    </reaction>
</comment>
<dbReference type="InterPro" id="IPR049622">
    <property type="entry name" value="Dihydroorotate_DH_I"/>
</dbReference>
<evidence type="ECO:0000256" key="3">
    <source>
        <dbReference type="ARBA" id="ARBA00008008"/>
    </source>
</evidence>
<evidence type="ECO:0000256" key="9">
    <source>
        <dbReference type="HAMAP-Rule" id="MF_00224"/>
    </source>
</evidence>
<dbReference type="InterPro" id="IPR050074">
    <property type="entry name" value="DHO_dehydrogenase"/>
</dbReference>
<dbReference type="CDD" id="cd04740">
    <property type="entry name" value="DHOD_1B_like"/>
    <property type="match status" value="1"/>
</dbReference>
<evidence type="ECO:0000256" key="2">
    <source>
        <dbReference type="ARBA" id="ARBA00004725"/>
    </source>
</evidence>
<dbReference type="PIRSF" id="PIRSF000164">
    <property type="entry name" value="DHO_oxidase"/>
    <property type="match status" value="1"/>
</dbReference>
<evidence type="ECO:0000256" key="4">
    <source>
        <dbReference type="ARBA" id="ARBA00022490"/>
    </source>
</evidence>
<name>A0A1M5QV92_9FIRM</name>
<dbReference type="InterPro" id="IPR033888">
    <property type="entry name" value="DHOD_1B"/>
</dbReference>
<dbReference type="GO" id="GO:0005737">
    <property type="term" value="C:cytoplasm"/>
    <property type="evidence" value="ECO:0007669"/>
    <property type="project" value="UniProtKB-SubCell"/>
</dbReference>
<dbReference type="Proteomes" id="UP000184032">
    <property type="component" value="Unassembled WGS sequence"/>
</dbReference>
<comment type="function">
    <text evidence="9">Catalyzes the conversion of dihydroorotate to orotate.</text>
</comment>
<dbReference type="NCBIfam" id="NF005574">
    <property type="entry name" value="PRK07259.1"/>
    <property type="match status" value="1"/>
</dbReference>
<dbReference type="RefSeq" id="WP_073183877.1">
    <property type="nucleotide sequence ID" value="NZ_FQXI01000003.1"/>
</dbReference>
<feature type="binding site" evidence="9">
    <location>
        <position position="217"/>
    </location>
    <ligand>
        <name>FMN</name>
        <dbReference type="ChEBI" id="CHEBI:58210"/>
    </ligand>
</feature>
<dbReference type="InterPro" id="IPR005720">
    <property type="entry name" value="Dihydroorotate_DH_cat"/>
</dbReference>
<dbReference type="EC" id="1.3.-.-" evidence="9"/>
<dbReference type="UniPathway" id="UPA00070"/>
<dbReference type="STRING" id="1120995.SAMN02745245_00743"/>
<feature type="binding site" evidence="9">
    <location>
        <begin position="46"/>
        <end position="47"/>
    </location>
    <ligand>
        <name>FMN</name>
        <dbReference type="ChEBI" id="CHEBI:58210"/>
    </ligand>
</feature>
<dbReference type="NCBIfam" id="TIGR01037">
    <property type="entry name" value="pyrD_sub1_fam"/>
    <property type="match status" value="1"/>
</dbReference>
<dbReference type="OrthoDB" id="9794954at2"/>
<feature type="binding site" evidence="9">
    <location>
        <position position="127"/>
    </location>
    <ligand>
        <name>FMN</name>
        <dbReference type="ChEBI" id="CHEBI:58210"/>
    </ligand>
</feature>
<dbReference type="GO" id="GO:0006207">
    <property type="term" value="P:'de novo' pyrimidine nucleobase biosynthetic process"/>
    <property type="evidence" value="ECO:0007669"/>
    <property type="project" value="InterPro"/>
</dbReference>
<evidence type="ECO:0000256" key="8">
    <source>
        <dbReference type="ARBA" id="ARBA00023002"/>
    </source>
</evidence>
<feature type="binding site" evidence="9">
    <location>
        <position position="22"/>
    </location>
    <ligand>
        <name>FMN</name>
        <dbReference type="ChEBI" id="CHEBI:58210"/>
    </ligand>
</feature>
<evidence type="ECO:0000256" key="5">
    <source>
        <dbReference type="ARBA" id="ARBA00022630"/>
    </source>
</evidence>
<feature type="binding site" evidence="9">
    <location>
        <position position="46"/>
    </location>
    <ligand>
        <name>substrate</name>
    </ligand>
</feature>
<sequence>MKNLLQTEFAGVKLKNPIVLASGTCGFGREYSEIFDIEKLGGIASKGLTLNPRGGNSGIRIWETPSGMMNSVGLENPGVTPFIENELDWVNNLDVVNVVNLGGHSVEDYVRGIELLNEVDLDILELNISCPNVKAGGMNFGVKTDMARDIVKTMRKVCKHKLVVKLSPNAEDIVEIAKACEAEGADGISLVNTFLALAIDIDKKKAVFDNLYAGLSGPAIKPIALRMVNQVSKAVKIPVMGLGGVTTWQDAVEFIMAGATIVQVGTASFMNPSISLDIIDGMQKYAESENLNNISDIRGII</sequence>
<gene>
    <name evidence="9" type="primary">pyrD</name>
    <name evidence="11" type="ORF">SAMN02745245_00743</name>
</gene>
<evidence type="ECO:0000256" key="1">
    <source>
        <dbReference type="ARBA" id="ARBA00004496"/>
    </source>
</evidence>
<dbReference type="GO" id="GO:0044205">
    <property type="term" value="P:'de novo' UMP biosynthetic process"/>
    <property type="evidence" value="ECO:0007669"/>
    <property type="project" value="UniProtKB-UniRule"/>
</dbReference>
<feature type="binding site" evidence="9">
    <location>
        <position position="165"/>
    </location>
    <ligand>
        <name>FMN</name>
        <dbReference type="ChEBI" id="CHEBI:58210"/>
    </ligand>
</feature>
<evidence type="ECO:0000259" key="10">
    <source>
        <dbReference type="Pfam" id="PF01180"/>
    </source>
</evidence>
<evidence type="ECO:0000256" key="6">
    <source>
        <dbReference type="ARBA" id="ARBA00022643"/>
    </source>
</evidence>